<dbReference type="GO" id="GO:0046872">
    <property type="term" value="F:metal ion binding"/>
    <property type="evidence" value="ECO:0007669"/>
    <property type="project" value="InterPro"/>
</dbReference>
<dbReference type="Gene3D" id="3.30.1490.20">
    <property type="entry name" value="ATP-grasp fold, A domain"/>
    <property type="match status" value="1"/>
</dbReference>
<keyword evidence="3" id="KW-0436">Ligase</keyword>
<dbReference type="InterPro" id="IPR011761">
    <property type="entry name" value="ATP-grasp"/>
</dbReference>
<keyword evidence="4" id="KW-1185">Reference proteome</keyword>
<evidence type="ECO:0000256" key="1">
    <source>
        <dbReference type="PROSITE-ProRule" id="PRU00409"/>
    </source>
</evidence>
<evidence type="ECO:0000313" key="3">
    <source>
        <dbReference type="EMBL" id="MBB4662982.1"/>
    </source>
</evidence>
<evidence type="ECO:0000313" key="4">
    <source>
        <dbReference type="Proteomes" id="UP000585272"/>
    </source>
</evidence>
<dbReference type="InterPro" id="IPR013815">
    <property type="entry name" value="ATP_grasp_subdomain_1"/>
</dbReference>
<comment type="caution">
    <text evidence="3">The sequence shown here is derived from an EMBL/GenBank/DDBJ whole genome shotgun (WGS) entry which is preliminary data.</text>
</comment>
<dbReference type="PROSITE" id="PS50975">
    <property type="entry name" value="ATP_GRASP"/>
    <property type="match status" value="1"/>
</dbReference>
<dbReference type="PANTHER" id="PTHR39217">
    <property type="match status" value="1"/>
</dbReference>
<evidence type="ECO:0000259" key="2">
    <source>
        <dbReference type="PROSITE" id="PS50975"/>
    </source>
</evidence>
<organism evidence="3 4">
    <name type="scientific">Conexibacter arvalis</name>
    <dbReference type="NCBI Taxonomy" id="912552"/>
    <lineage>
        <taxon>Bacteria</taxon>
        <taxon>Bacillati</taxon>
        <taxon>Actinomycetota</taxon>
        <taxon>Thermoleophilia</taxon>
        <taxon>Solirubrobacterales</taxon>
        <taxon>Conexibacteraceae</taxon>
        <taxon>Conexibacter</taxon>
    </lineage>
</organism>
<proteinExistence type="predicted"/>
<dbReference type="SUPFAM" id="SSF56059">
    <property type="entry name" value="Glutathione synthetase ATP-binding domain-like"/>
    <property type="match status" value="1"/>
</dbReference>
<dbReference type="InterPro" id="IPR053191">
    <property type="entry name" value="DcsG_Biosynth_Enzyme"/>
</dbReference>
<sequence>MTAPLIALATCEELPDLDPDDRLLADALRALDAEVAAPVWDDPAVEWGAFDLVLVRSPWDYHLKRAAFVAWAKEVAGVTALRNPADVIGWNTDKTYLRTLAERGVETVPTIWLPHGEPAPALAELLAERGWAGREAIVKPTIGLGSSGLMRVPAGDPAGDGAAHLRGLLADGDAMVQPFLPSLEREGELSLLFCDGELSHAVRKRPPAGEFRVQPNFGAVAEAARPTAEQVELARRTLAAASDVPPLYGRVDLVAGDDDQPLVMELELVEPTLYLAAAPGAAERFARAVLDAARAAAAAAQA</sequence>
<feature type="domain" description="ATP-grasp" evidence="2">
    <location>
        <begin position="97"/>
        <end position="294"/>
    </location>
</feature>
<dbReference type="Gene3D" id="3.30.470.20">
    <property type="entry name" value="ATP-grasp fold, B domain"/>
    <property type="match status" value="1"/>
</dbReference>
<keyword evidence="1" id="KW-0547">Nucleotide-binding</keyword>
<name>A0A840IDY4_9ACTN</name>
<dbReference type="GO" id="GO:0004363">
    <property type="term" value="F:glutathione synthase activity"/>
    <property type="evidence" value="ECO:0007669"/>
    <property type="project" value="InterPro"/>
</dbReference>
<keyword evidence="1" id="KW-0067">ATP-binding</keyword>
<dbReference type="Gene3D" id="3.40.50.20">
    <property type="match status" value="1"/>
</dbReference>
<dbReference type="GO" id="GO:0005524">
    <property type="term" value="F:ATP binding"/>
    <property type="evidence" value="ECO:0007669"/>
    <property type="project" value="UniProtKB-UniRule"/>
</dbReference>
<dbReference type="InterPro" id="IPR004218">
    <property type="entry name" value="GSHS_ATP-bd"/>
</dbReference>
<dbReference type="Proteomes" id="UP000585272">
    <property type="component" value="Unassembled WGS sequence"/>
</dbReference>
<dbReference type="PANTHER" id="PTHR39217:SF1">
    <property type="entry name" value="GLUTATHIONE SYNTHETASE"/>
    <property type="match status" value="1"/>
</dbReference>
<reference evidence="3 4" key="1">
    <citation type="submission" date="2020-08" db="EMBL/GenBank/DDBJ databases">
        <title>Genomic Encyclopedia of Archaeal and Bacterial Type Strains, Phase II (KMG-II): from individual species to whole genera.</title>
        <authorList>
            <person name="Goeker M."/>
        </authorList>
    </citation>
    <scope>NUCLEOTIDE SEQUENCE [LARGE SCALE GENOMIC DNA]</scope>
    <source>
        <strain evidence="3 4">DSM 23288</strain>
    </source>
</reference>
<protein>
    <submittedName>
        <fullName evidence="3">Glutathione synthase/RimK-type ligase-like ATP-grasp enzyme</fullName>
    </submittedName>
</protein>
<accession>A0A840IDY4</accession>
<dbReference type="RefSeq" id="WP_183342645.1">
    <property type="nucleotide sequence ID" value="NZ_JACHNU010000003.1"/>
</dbReference>
<dbReference type="Pfam" id="PF02955">
    <property type="entry name" value="GSH-S_ATP"/>
    <property type="match status" value="1"/>
</dbReference>
<dbReference type="EMBL" id="JACHNU010000003">
    <property type="protein sequence ID" value="MBB4662982.1"/>
    <property type="molecule type" value="Genomic_DNA"/>
</dbReference>
<dbReference type="AlphaFoldDB" id="A0A840IDY4"/>
<gene>
    <name evidence="3" type="ORF">BDZ31_002571</name>
</gene>